<evidence type="ECO:0000313" key="1">
    <source>
        <dbReference type="EMBL" id="OWF50455.1"/>
    </source>
</evidence>
<sequence>MRTVSFLIPFYGTFFVAFSSSSLNFRNLFNESVPNNSFYDKIVGIRPFIKEATLDRLRKKICVYVNCERNVPFSAKNVTDRVRIIKPAPTCKVEGTILSEPSELTNDTTCMKFKIPAHIAHNSLAINKADLFIHIKKKGKRKARNSRKSRKNRRITLKISDFTVEAGRGKKINARFKFRPSETKFYRVALPVSYLTEIKKSSARNLHLCITCIKCNRKTAITFPLKKKVFRAPKRKMKLKKNRPYLIIKAKKPFKKRTKRGKSVEDSDCLQQKFMRFSQIGLGKVILRPRGFYVTTCSRTCISNGVELPEMQSGVGISNKRRSKSHVIRKKDISQIMRIQKTTDAKHLFVQTLDFAIFRVHKIKPSFLHRVPSQFTFYKYQCVTAENEYQDTEDVHRQYKHSVNDNILPLPSTDLVSSIPDFVSEVRLWERERLLDDAVFRSDRGFPALSM</sequence>
<name>A0A210QP28_MIZYE</name>
<dbReference type="OrthoDB" id="6161404at2759"/>
<reference evidence="1 2" key="1">
    <citation type="journal article" date="2017" name="Nat. Ecol. Evol.">
        <title>Scallop genome provides insights into evolution of bilaterian karyotype and development.</title>
        <authorList>
            <person name="Wang S."/>
            <person name="Zhang J."/>
            <person name="Jiao W."/>
            <person name="Li J."/>
            <person name="Xun X."/>
            <person name="Sun Y."/>
            <person name="Guo X."/>
            <person name="Huan P."/>
            <person name="Dong B."/>
            <person name="Zhang L."/>
            <person name="Hu X."/>
            <person name="Sun X."/>
            <person name="Wang J."/>
            <person name="Zhao C."/>
            <person name="Wang Y."/>
            <person name="Wang D."/>
            <person name="Huang X."/>
            <person name="Wang R."/>
            <person name="Lv J."/>
            <person name="Li Y."/>
            <person name="Zhang Z."/>
            <person name="Liu B."/>
            <person name="Lu W."/>
            <person name="Hui Y."/>
            <person name="Liang J."/>
            <person name="Zhou Z."/>
            <person name="Hou R."/>
            <person name="Li X."/>
            <person name="Liu Y."/>
            <person name="Li H."/>
            <person name="Ning X."/>
            <person name="Lin Y."/>
            <person name="Zhao L."/>
            <person name="Xing Q."/>
            <person name="Dou J."/>
            <person name="Li Y."/>
            <person name="Mao J."/>
            <person name="Guo H."/>
            <person name="Dou H."/>
            <person name="Li T."/>
            <person name="Mu C."/>
            <person name="Jiang W."/>
            <person name="Fu Q."/>
            <person name="Fu X."/>
            <person name="Miao Y."/>
            <person name="Liu J."/>
            <person name="Yu Q."/>
            <person name="Li R."/>
            <person name="Liao H."/>
            <person name="Li X."/>
            <person name="Kong Y."/>
            <person name="Jiang Z."/>
            <person name="Chourrout D."/>
            <person name="Li R."/>
            <person name="Bao Z."/>
        </authorList>
    </citation>
    <scope>NUCLEOTIDE SEQUENCE [LARGE SCALE GENOMIC DNA]</scope>
    <source>
        <strain evidence="1 2">PY_sf001</strain>
    </source>
</reference>
<gene>
    <name evidence="1" type="ORF">KP79_PYT19380</name>
</gene>
<protein>
    <submittedName>
        <fullName evidence="1">Uncharacterized protein</fullName>
    </submittedName>
</protein>
<dbReference type="EMBL" id="NEDP02002599">
    <property type="protein sequence ID" value="OWF50455.1"/>
    <property type="molecule type" value="Genomic_DNA"/>
</dbReference>
<keyword evidence="2" id="KW-1185">Reference proteome</keyword>
<dbReference type="Proteomes" id="UP000242188">
    <property type="component" value="Unassembled WGS sequence"/>
</dbReference>
<comment type="caution">
    <text evidence="1">The sequence shown here is derived from an EMBL/GenBank/DDBJ whole genome shotgun (WGS) entry which is preliminary data.</text>
</comment>
<organism evidence="1 2">
    <name type="scientific">Mizuhopecten yessoensis</name>
    <name type="common">Japanese scallop</name>
    <name type="synonym">Patinopecten yessoensis</name>
    <dbReference type="NCBI Taxonomy" id="6573"/>
    <lineage>
        <taxon>Eukaryota</taxon>
        <taxon>Metazoa</taxon>
        <taxon>Spiralia</taxon>
        <taxon>Lophotrochozoa</taxon>
        <taxon>Mollusca</taxon>
        <taxon>Bivalvia</taxon>
        <taxon>Autobranchia</taxon>
        <taxon>Pteriomorphia</taxon>
        <taxon>Pectinida</taxon>
        <taxon>Pectinoidea</taxon>
        <taxon>Pectinidae</taxon>
        <taxon>Mizuhopecten</taxon>
    </lineage>
</organism>
<evidence type="ECO:0000313" key="2">
    <source>
        <dbReference type="Proteomes" id="UP000242188"/>
    </source>
</evidence>
<accession>A0A210QP28</accession>
<proteinExistence type="predicted"/>
<dbReference type="AlphaFoldDB" id="A0A210QP28"/>